<dbReference type="PROSITE" id="PS50943">
    <property type="entry name" value="HTH_CROC1"/>
    <property type="match status" value="1"/>
</dbReference>
<dbReference type="SUPFAM" id="SSF47413">
    <property type="entry name" value="lambda repressor-like DNA-binding domains"/>
    <property type="match status" value="1"/>
</dbReference>
<dbReference type="PANTHER" id="PTHR46797">
    <property type="entry name" value="HTH-TYPE TRANSCRIPTIONAL REGULATOR"/>
    <property type="match status" value="1"/>
</dbReference>
<dbReference type="CDD" id="cd02209">
    <property type="entry name" value="cupin_XRE_C"/>
    <property type="match status" value="1"/>
</dbReference>
<dbReference type="InterPro" id="IPR010982">
    <property type="entry name" value="Lambda_DNA-bd_dom_sf"/>
</dbReference>
<comment type="caution">
    <text evidence="4">The sequence shown here is derived from an EMBL/GenBank/DDBJ whole genome shotgun (WGS) entry which is preliminary data.</text>
</comment>
<dbReference type="SUPFAM" id="SSF51182">
    <property type="entry name" value="RmlC-like cupins"/>
    <property type="match status" value="1"/>
</dbReference>
<evidence type="ECO:0000256" key="1">
    <source>
        <dbReference type="ARBA" id="ARBA00023125"/>
    </source>
</evidence>
<organism evidence="4 5">
    <name type="scientific">Teichococcus vastitatis</name>
    <dbReference type="NCBI Taxonomy" id="2307076"/>
    <lineage>
        <taxon>Bacteria</taxon>
        <taxon>Pseudomonadati</taxon>
        <taxon>Pseudomonadota</taxon>
        <taxon>Alphaproteobacteria</taxon>
        <taxon>Acetobacterales</taxon>
        <taxon>Roseomonadaceae</taxon>
        <taxon>Roseomonas</taxon>
    </lineage>
</organism>
<feature type="domain" description="HTH cro/C1-type" evidence="3">
    <location>
        <begin position="17"/>
        <end position="71"/>
    </location>
</feature>
<dbReference type="CDD" id="cd00093">
    <property type="entry name" value="HTH_XRE"/>
    <property type="match status" value="1"/>
</dbReference>
<dbReference type="InterPro" id="IPR014710">
    <property type="entry name" value="RmlC-like_jellyroll"/>
</dbReference>
<evidence type="ECO:0000256" key="2">
    <source>
        <dbReference type="SAM" id="MobiDB-lite"/>
    </source>
</evidence>
<dbReference type="EMBL" id="JALBUU010000125">
    <property type="protein sequence ID" value="MCI0756784.1"/>
    <property type="molecule type" value="Genomic_DNA"/>
</dbReference>
<dbReference type="InterPro" id="IPR001387">
    <property type="entry name" value="Cro/C1-type_HTH"/>
</dbReference>
<dbReference type="InterPro" id="IPR050807">
    <property type="entry name" value="TransReg_Diox_bact_type"/>
</dbReference>
<gene>
    <name evidence="4" type="ORF">MON41_24425</name>
</gene>
<accession>A0ABS9WBU8</accession>
<keyword evidence="5" id="KW-1185">Reference proteome</keyword>
<name>A0ABS9WBU8_9PROT</name>
<dbReference type="SMART" id="SM00530">
    <property type="entry name" value="HTH_XRE"/>
    <property type="match status" value="1"/>
</dbReference>
<dbReference type="RefSeq" id="WP_120007082.1">
    <property type="nucleotide sequence ID" value="NZ_JALBUU010000125.1"/>
</dbReference>
<dbReference type="PANTHER" id="PTHR46797:SF10">
    <property type="entry name" value="BLR1115 PROTEIN"/>
    <property type="match status" value="1"/>
</dbReference>
<evidence type="ECO:0000313" key="4">
    <source>
        <dbReference type="EMBL" id="MCI0756784.1"/>
    </source>
</evidence>
<dbReference type="Gene3D" id="2.60.120.10">
    <property type="entry name" value="Jelly Rolls"/>
    <property type="match status" value="1"/>
</dbReference>
<reference evidence="4 5" key="1">
    <citation type="submission" date="2022-03" db="EMBL/GenBank/DDBJ databases">
        <title>Complete genome analysis of Roseomonas KG 17.1 : a prolific producer of plant growth promoters.</title>
        <authorList>
            <person name="Saadouli I."/>
            <person name="Najjari A."/>
            <person name="Mosbah A."/>
            <person name="Ouzari H.I."/>
        </authorList>
    </citation>
    <scope>NUCLEOTIDE SEQUENCE [LARGE SCALE GENOMIC DNA]</scope>
    <source>
        <strain evidence="4 5">KG17-1</strain>
    </source>
</reference>
<evidence type="ECO:0000259" key="3">
    <source>
        <dbReference type="PROSITE" id="PS50943"/>
    </source>
</evidence>
<feature type="compositionally biased region" description="Pro residues" evidence="2">
    <location>
        <begin position="1"/>
        <end position="11"/>
    </location>
</feature>
<protein>
    <submittedName>
        <fullName evidence="4">XRE family transcriptional regulator</fullName>
    </submittedName>
</protein>
<proteinExistence type="predicted"/>
<feature type="region of interest" description="Disordered" evidence="2">
    <location>
        <begin position="1"/>
        <end position="21"/>
    </location>
</feature>
<dbReference type="Gene3D" id="1.10.260.40">
    <property type="entry name" value="lambda repressor-like DNA-binding domains"/>
    <property type="match status" value="1"/>
</dbReference>
<sequence>MPPDDAPPSVPPLARRLRTEREARHWSLSELAERSGVSKAMISRIERDEVSPTAVLLGRLSGAFGLSLSQLLARAEQSAGALARAADQPLWRDPDTGFSRRTLTPGGGPPTPLDLVWGELPAGAAVDYPAAAFAFVQDQQIVLLEGALNFTQGPATHAMRPGDCLRLGPPEPCRFHNPGPGPCRYVIALLRR</sequence>
<keyword evidence="1" id="KW-0238">DNA-binding</keyword>
<dbReference type="Pfam" id="PF01381">
    <property type="entry name" value="HTH_3"/>
    <property type="match status" value="1"/>
</dbReference>
<evidence type="ECO:0000313" key="5">
    <source>
        <dbReference type="Proteomes" id="UP001201985"/>
    </source>
</evidence>
<dbReference type="Proteomes" id="UP001201985">
    <property type="component" value="Unassembled WGS sequence"/>
</dbReference>
<dbReference type="InterPro" id="IPR011051">
    <property type="entry name" value="RmlC_Cupin_sf"/>
</dbReference>